<dbReference type="CDD" id="cd16461">
    <property type="entry name" value="RING-H2_EL5-like"/>
    <property type="match status" value="1"/>
</dbReference>
<feature type="compositionally biased region" description="Low complexity" evidence="5">
    <location>
        <begin position="125"/>
        <end position="149"/>
    </location>
</feature>
<dbReference type="OrthoDB" id="8062037at2759"/>
<dbReference type="GO" id="GO:0016567">
    <property type="term" value="P:protein ubiquitination"/>
    <property type="evidence" value="ECO:0007669"/>
    <property type="project" value="TreeGrafter"/>
</dbReference>
<evidence type="ECO:0000313" key="7">
    <source>
        <dbReference type="EMBL" id="CCX29987.1"/>
    </source>
</evidence>
<proteinExistence type="predicted"/>
<feature type="compositionally biased region" description="Polar residues" evidence="5">
    <location>
        <begin position="49"/>
        <end position="71"/>
    </location>
</feature>
<feature type="domain" description="RING-type" evidence="6">
    <location>
        <begin position="743"/>
        <end position="786"/>
    </location>
</feature>
<feature type="compositionally biased region" description="Polar residues" evidence="5">
    <location>
        <begin position="157"/>
        <end position="170"/>
    </location>
</feature>
<dbReference type="OMA" id="RESATHC"/>
<gene>
    <name evidence="7" type="ORF">PCON_07810</name>
</gene>
<dbReference type="GO" id="GO:0061630">
    <property type="term" value="F:ubiquitin protein ligase activity"/>
    <property type="evidence" value="ECO:0007669"/>
    <property type="project" value="TreeGrafter"/>
</dbReference>
<feature type="compositionally biased region" description="Low complexity" evidence="5">
    <location>
        <begin position="796"/>
        <end position="817"/>
    </location>
</feature>
<feature type="region of interest" description="Disordered" evidence="5">
    <location>
        <begin position="796"/>
        <end position="828"/>
    </location>
</feature>
<dbReference type="STRING" id="1076935.U4LEK7"/>
<dbReference type="AlphaFoldDB" id="U4LEK7"/>
<name>U4LEK7_PYROM</name>
<dbReference type="PANTHER" id="PTHR45969:SF69">
    <property type="entry name" value="FINGER DOMAIN PROTEIN, PUTATIVE (AFU_ORTHOLOGUE AFUA_3G12190)-RELATED"/>
    <property type="match status" value="1"/>
</dbReference>
<sequence>MQSGFDSRSSGNNSQPIDEAEPIDIDARSIRNVPADSPYPEVFSESPAADSTSILQHDTPMGQSGSSPRVTRNSNGGASRRRRHSQTEEGGDVDAGAERAATIRAQRSRRLSERFGNTFRHHMTRSGSATPASSSSSSSSAHGVSRSRVPGLRFRARTNTRYATRSQSPETTRGSSRQTSPSRRRRTLPPPHQNISAPILHTNNLADSNSNVEMADVSPVSTITPQTHARHAEEAQSAGASRTRTRMNRVRDSISSWSDFMRPTRRGSETRNATRVSSMAAENNALNMDTSADGDSDTTRRPRSPTRHDRPSLFGPGSASSNFLNGIRDNNPSRIRPGEDQAAMLSRLLSVAAAATAASLVGDAEEAISQAQDVGGDNGGDGSFESFLRALQNGRLETALRNGGNEMGGGAGAPGSERDGENGVLSLNFFRMFRFGSQPANNADGENNENGEEGSGRMVPVIIVGIRSVSPRDSTEEGGNARPTPFFDALANLPVSMPTVQRRPRVGSSGNVTTTHHSHRRATSLGSPSRPSASNASTPPEYVTGVNPFAIPHHHSTTDTPSGPSPPPTTPSERETIPLFGSPSARRSTLEPAIPDPFTEGEGAPRRDPFRRTTRRLSNPDADSAAERVRNLVPNMRSGSSSASEASGRDLGANNRPLAATPETRSWIIYVLGGSYPENHPILTTPSLFTDEPTYEDMTLLSSLLGPAKLPVAAKEDLESAGGIFTFAEGSAEQYGAGNVERCLICLSDYEQGESCRQLVKCNHIFHRECIDEWLTTGRNSCPLCRGEGVEEKSKAAASGAGSSSASTAPSTVTDSAETQTENMATAL</sequence>
<feature type="compositionally biased region" description="Polar residues" evidence="5">
    <location>
        <begin position="318"/>
        <end position="333"/>
    </location>
</feature>
<dbReference type="InterPro" id="IPR013083">
    <property type="entry name" value="Znf_RING/FYVE/PHD"/>
</dbReference>
<feature type="compositionally biased region" description="Polar residues" evidence="5">
    <location>
        <begin position="818"/>
        <end position="828"/>
    </location>
</feature>
<dbReference type="GO" id="GO:0008270">
    <property type="term" value="F:zinc ion binding"/>
    <property type="evidence" value="ECO:0007669"/>
    <property type="project" value="UniProtKB-KW"/>
</dbReference>
<dbReference type="EMBL" id="HF935398">
    <property type="protein sequence ID" value="CCX29987.1"/>
    <property type="molecule type" value="Genomic_DNA"/>
</dbReference>
<feature type="region of interest" description="Disordered" evidence="5">
    <location>
        <begin position="400"/>
        <end position="421"/>
    </location>
</feature>
<dbReference type="Pfam" id="PF13639">
    <property type="entry name" value="zf-RING_2"/>
    <property type="match status" value="1"/>
</dbReference>
<keyword evidence="1" id="KW-0479">Metal-binding</keyword>
<dbReference type="SMART" id="SM00184">
    <property type="entry name" value="RING"/>
    <property type="match status" value="1"/>
</dbReference>
<evidence type="ECO:0000256" key="1">
    <source>
        <dbReference type="ARBA" id="ARBA00022723"/>
    </source>
</evidence>
<feature type="region of interest" description="Disordered" evidence="5">
    <location>
        <begin position="222"/>
        <end position="337"/>
    </location>
</feature>
<dbReference type="PROSITE" id="PS50089">
    <property type="entry name" value="ZF_RING_2"/>
    <property type="match status" value="1"/>
</dbReference>
<feature type="compositionally biased region" description="Polar residues" evidence="5">
    <location>
        <begin position="270"/>
        <end position="290"/>
    </location>
</feature>
<reference evidence="7 8" key="1">
    <citation type="journal article" date="2013" name="PLoS Genet.">
        <title>The genome and development-dependent transcriptomes of Pyronema confluens: a window into fungal evolution.</title>
        <authorList>
            <person name="Traeger S."/>
            <person name="Altegoer F."/>
            <person name="Freitag M."/>
            <person name="Gabaldon T."/>
            <person name="Kempken F."/>
            <person name="Kumar A."/>
            <person name="Marcet-Houben M."/>
            <person name="Poggeler S."/>
            <person name="Stajich J.E."/>
            <person name="Nowrousian M."/>
        </authorList>
    </citation>
    <scope>NUCLEOTIDE SEQUENCE [LARGE SCALE GENOMIC DNA]</scope>
    <source>
        <strain evidence="8">CBS 100304</strain>
        <tissue evidence="7">Vegetative mycelium</tissue>
    </source>
</reference>
<dbReference type="SUPFAM" id="SSF57850">
    <property type="entry name" value="RING/U-box"/>
    <property type="match status" value="1"/>
</dbReference>
<organism evidence="7 8">
    <name type="scientific">Pyronema omphalodes (strain CBS 100304)</name>
    <name type="common">Pyronema confluens</name>
    <dbReference type="NCBI Taxonomy" id="1076935"/>
    <lineage>
        <taxon>Eukaryota</taxon>
        <taxon>Fungi</taxon>
        <taxon>Dikarya</taxon>
        <taxon>Ascomycota</taxon>
        <taxon>Pezizomycotina</taxon>
        <taxon>Pezizomycetes</taxon>
        <taxon>Pezizales</taxon>
        <taxon>Pyronemataceae</taxon>
        <taxon>Pyronema</taxon>
    </lineage>
</organism>
<evidence type="ECO:0000256" key="5">
    <source>
        <dbReference type="SAM" id="MobiDB-lite"/>
    </source>
</evidence>
<feature type="region of interest" description="Disordered" evidence="5">
    <location>
        <begin position="1"/>
        <end position="199"/>
    </location>
</feature>
<evidence type="ECO:0000259" key="6">
    <source>
        <dbReference type="PROSITE" id="PS50089"/>
    </source>
</evidence>
<evidence type="ECO:0000256" key="2">
    <source>
        <dbReference type="ARBA" id="ARBA00022771"/>
    </source>
</evidence>
<keyword evidence="3" id="KW-0862">Zinc</keyword>
<feature type="region of interest" description="Disordered" evidence="5">
    <location>
        <begin position="496"/>
        <end position="658"/>
    </location>
</feature>
<evidence type="ECO:0000256" key="3">
    <source>
        <dbReference type="ARBA" id="ARBA00022833"/>
    </source>
</evidence>
<protein>
    <submittedName>
        <fullName evidence="7">Similar to Uncharacterized RING finger protein P4H10.07 acc. no. Q9P7E1</fullName>
    </submittedName>
</protein>
<feature type="compositionally biased region" description="Low complexity" evidence="5">
    <location>
        <begin position="171"/>
        <end position="181"/>
    </location>
</feature>
<dbReference type="eggNOG" id="KOG0800">
    <property type="taxonomic scope" value="Eukaryota"/>
</dbReference>
<keyword evidence="8" id="KW-1185">Reference proteome</keyword>
<dbReference type="PANTHER" id="PTHR45969">
    <property type="entry name" value="RING ZINC FINGER PROTEIN-RELATED"/>
    <property type="match status" value="1"/>
</dbReference>
<accession>U4LEK7</accession>
<dbReference type="Proteomes" id="UP000018144">
    <property type="component" value="Unassembled WGS sequence"/>
</dbReference>
<evidence type="ECO:0000313" key="8">
    <source>
        <dbReference type="Proteomes" id="UP000018144"/>
    </source>
</evidence>
<keyword evidence="2 4" id="KW-0863">Zinc-finger</keyword>
<dbReference type="Gene3D" id="3.30.40.10">
    <property type="entry name" value="Zinc/RING finger domain, C3HC4 (zinc finger)"/>
    <property type="match status" value="1"/>
</dbReference>
<feature type="region of interest" description="Disordered" evidence="5">
    <location>
        <begin position="437"/>
        <end position="458"/>
    </location>
</feature>
<feature type="compositionally biased region" description="Polar residues" evidence="5">
    <location>
        <begin position="1"/>
        <end position="16"/>
    </location>
</feature>
<evidence type="ECO:0000256" key="4">
    <source>
        <dbReference type="PROSITE-ProRule" id="PRU00175"/>
    </source>
</evidence>
<dbReference type="InterPro" id="IPR001841">
    <property type="entry name" value="Znf_RING"/>
</dbReference>
<feature type="compositionally biased region" description="Polar residues" evidence="5">
    <location>
        <begin position="525"/>
        <end position="538"/>
    </location>
</feature>